<evidence type="ECO:0000256" key="4">
    <source>
        <dbReference type="SAM" id="MobiDB-lite"/>
    </source>
</evidence>
<feature type="compositionally biased region" description="Acidic residues" evidence="4">
    <location>
        <begin position="1063"/>
        <end position="1073"/>
    </location>
</feature>
<keyword evidence="3" id="KW-0175">Coiled coil</keyword>
<dbReference type="InterPro" id="IPR016024">
    <property type="entry name" value="ARM-type_fold"/>
</dbReference>
<dbReference type="PANTHER" id="PTHR46147:SF3">
    <property type="entry name" value="HISTONE-LYSINE N-METHYLTRANSFERASE ASH1"/>
    <property type="match status" value="1"/>
</dbReference>
<evidence type="ECO:0000256" key="1">
    <source>
        <dbReference type="ARBA" id="ARBA00004123"/>
    </source>
</evidence>
<feature type="region of interest" description="Disordered" evidence="4">
    <location>
        <begin position="449"/>
        <end position="647"/>
    </location>
</feature>
<gene>
    <name evidence="5" type="ORF">M0813_14630</name>
</gene>
<feature type="compositionally biased region" description="Basic and acidic residues" evidence="4">
    <location>
        <begin position="596"/>
        <end position="625"/>
    </location>
</feature>
<feature type="compositionally biased region" description="Basic and acidic residues" evidence="4">
    <location>
        <begin position="459"/>
        <end position="471"/>
    </location>
</feature>
<feature type="compositionally biased region" description="Basic and acidic residues" evidence="4">
    <location>
        <begin position="517"/>
        <end position="535"/>
    </location>
</feature>
<dbReference type="EMBL" id="JAOAOG010000050">
    <property type="protein sequence ID" value="KAJ6252081.1"/>
    <property type="molecule type" value="Genomic_DNA"/>
</dbReference>
<feature type="compositionally biased region" description="Acidic residues" evidence="4">
    <location>
        <begin position="536"/>
        <end position="548"/>
    </location>
</feature>
<feature type="compositionally biased region" description="Acidic residues" evidence="4">
    <location>
        <begin position="1084"/>
        <end position="1094"/>
    </location>
</feature>
<proteinExistence type="predicted"/>
<evidence type="ECO:0000313" key="5">
    <source>
        <dbReference type="EMBL" id="KAJ6252081.1"/>
    </source>
</evidence>
<dbReference type="Proteomes" id="UP001150062">
    <property type="component" value="Unassembled WGS sequence"/>
</dbReference>
<feature type="compositionally biased region" description="Basic and acidic residues" evidence="4">
    <location>
        <begin position="143"/>
        <end position="155"/>
    </location>
</feature>
<accession>A0ABQ8Z5B1</accession>
<name>A0ABQ8Z5B1_9EUKA</name>
<feature type="compositionally biased region" description="Basic and acidic residues" evidence="4">
    <location>
        <begin position="549"/>
        <end position="586"/>
    </location>
</feature>
<feature type="compositionally biased region" description="Basic residues" evidence="4">
    <location>
        <begin position="1124"/>
        <end position="1143"/>
    </location>
</feature>
<comment type="caution">
    <text evidence="5">The sequence shown here is derived from an EMBL/GenBank/DDBJ whole genome shotgun (WGS) entry which is preliminary data.</text>
</comment>
<sequence>MKEENNEFEIRAKRMKKSKKNRIEDPKRSDILMAERSLKNKTLSRTNIYYKGTIVLNQILKIRQINDPEYEASIFAFFTDLLSRGLFLQANIVKCLKTLLDNNPNNFDNFLNATFLTARYKKTVRVQRNRDKRKIIPKKKSTNKKEKEKLEEEDVKNEQKELEEEFVLIPSELDEPDLESQATVFLNVLVRVISKDCEKWIIQHKLPLYKLFFLIILHLSSDKPEDRNLVHELLVRLAHRKSKPLHPGKNYIKTVNITSNMQYRVYSINSLKYVEGISNNFSEFTMPILDLIKIFMERFEIKTKAVFLKISKFFNKHFDTLHKSIGEEGINNFFELMFIISQQCFKVEFLYNDLINFWNGILNVQGNDKEDVITRKANILSLIYKFLLEKLSKEIQNTEKERKEIKEILKSQTIEHIRSNTNTDLTSNTINKSESSDFDDFEKIDIIEKSEKSSGSGSDSKEKSEKSEKSGSSESSGASSSSSKSSSSSSSSESESESESSPEIMLDGDLPSGVSLSDKEKENEKEKSTSESNSEKEDEEKEKEDEEKEKEKEKKEKNKKKETIKKDEDKKPIGEVKKNKKDKKDENQDEDEDVQDQQKKEKKEEELDTNKKDTLPKPDKTDKTDKKVKKVKKVKKAKKKKNKTKKPIKKRDYDLLEHIKLIFLILSRNNPKFTVEYLIKNLTIFPEPPKDINEYLQWINTKNDEITPYHNASLFVLDEIIYENDQEVIPYLPILIQHLIVYDLNVEILRETKEKLLSFLINSLGIRYSTNEESFMESTEALYRNYIDPCTQLVLKENPKLKFVSTDSFEKIKTIRAITNLPLKNGQSQGSISVPDLDNLPDIDKQSLPNIDLNIPLPETKMEIETVIDEFDKTKYPFEHKVNKISKILINFNGNLYDQWGQIALNCAIKTSYQNIAINSLKAFYTVQQEYNPTLLKFLSAITITSLDQNVHIYKTLIDIIEKIIKLKSNTFKGIGEWIILANLSSSLLFINQSEIFEKGLQFLNLIFKNNKLKKKQIANAMVQIWKHQVTKQDSFMAKDPRNDKEINFAPEQIININKKQNEEEEEEEEEEKEKEKEEKENDNNDDDDEDENDDDKKSEEENSKEKSKDNSDEEDSESEKETKKKKKNRKRVSKKKKKKKKKKEDPLPIIKKTKPSQPKVIPLIQVQELPQIKFTGNIIPIDLQIIRTIFKGFSLEKLINPTLELVINLIESFSDHFTTGNNFLLSSILLMIASKHLTNLPKEQEQANLLLNRLFNLKLNITNQTITVFKQVFEFKDETQFLKQFFHAYSKLFSGELQFSFGINSLLHLLKYSDTDNINLKTIWLKMIIWLFSSYGLIWTSVEFLNMLNTCKYYGYSEDENLNTVANKCYSLLVIFAHDINNKNFSNFVTSIPNLQQLRKSTKKFDNSQISIFLSDNIEEMIYKDQGVFKNTFKNLVTFLMK</sequence>
<keyword evidence="2" id="KW-0539">Nucleus</keyword>
<protein>
    <submittedName>
        <fullName evidence="5">Chascon</fullName>
    </submittedName>
</protein>
<evidence type="ECO:0000313" key="6">
    <source>
        <dbReference type="Proteomes" id="UP001150062"/>
    </source>
</evidence>
<feature type="compositionally biased region" description="Basic and acidic residues" evidence="4">
    <location>
        <begin position="1095"/>
        <end position="1111"/>
    </location>
</feature>
<evidence type="ECO:0000256" key="2">
    <source>
        <dbReference type="ARBA" id="ARBA00023242"/>
    </source>
</evidence>
<feature type="compositionally biased region" description="Basic and acidic residues" evidence="4">
    <location>
        <begin position="1037"/>
        <end position="1047"/>
    </location>
</feature>
<dbReference type="PANTHER" id="PTHR46147">
    <property type="entry name" value="HISTONE-LYSINE N-METHYLTRANSFERASE ASH1"/>
    <property type="match status" value="1"/>
</dbReference>
<keyword evidence="6" id="KW-1185">Reference proteome</keyword>
<dbReference type="SUPFAM" id="SSF48371">
    <property type="entry name" value="ARM repeat"/>
    <property type="match status" value="1"/>
</dbReference>
<organism evidence="5 6">
    <name type="scientific">Anaeramoeba flamelloides</name>
    <dbReference type="NCBI Taxonomy" id="1746091"/>
    <lineage>
        <taxon>Eukaryota</taxon>
        <taxon>Metamonada</taxon>
        <taxon>Anaeramoebidae</taxon>
        <taxon>Anaeramoeba</taxon>
    </lineage>
</organism>
<feature type="compositionally biased region" description="Basic residues" evidence="4">
    <location>
        <begin position="626"/>
        <end position="647"/>
    </location>
</feature>
<evidence type="ECO:0000256" key="3">
    <source>
        <dbReference type="SAM" id="Coils"/>
    </source>
</evidence>
<feature type="region of interest" description="Disordered" evidence="4">
    <location>
        <begin position="135"/>
        <end position="155"/>
    </location>
</feature>
<feature type="compositionally biased region" description="Low complexity" evidence="4">
    <location>
        <begin position="472"/>
        <end position="493"/>
    </location>
</feature>
<comment type="subcellular location">
    <subcellularLocation>
        <location evidence="1">Nucleus</location>
    </subcellularLocation>
</comment>
<feature type="region of interest" description="Disordered" evidence="4">
    <location>
        <begin position="1036"/>
        <end position="1154"/>
    </location>
</feature>
<reference evidence="5" key="1">
    <citation type="submission" date="2022-08" db="EMBL/GenBank/DDBJ databases">
        <title>Novel sulfate-reducing endosymbionts in the free-living metamonad Anaeramoeba.</title>
        <authorList>
            <person name="Jerlstrom-Hultqvist J."/>
            <person name="Cepicka I."/>
            <person name="Gallot-Lavallee L."/>
            <person name="Salas-Leiva D."/>
            <person name="Curtis B.A."/>
            <person name="Zahonova K."/>
            <person name="Pipaliya S."/>
            <person name="Dacks J."/>
            <person name="Roger A.J."/>
        </authorList>
    </citation>
    <scope>NUCLEOTIDE SEQUENCE</scope>
    <source>
        <strain evidence="5">Schooner1</strain>
    </source>
</reference>
<feature type="compositionally biased region" description="Basic and acidic residues" evidence="4">
    <location>
        <begin position="1074"/>
        <end position="1083"/>
    </location>
</feature>
<feature type="coiled-coil region" evidence="3">
    <location>
        <begin position="388"/>
        <end position="415"/>
    </location>
</feature>